<organism evidence="1 2">
    <name type="scientific">Novosphingobium beihaiensis</name>
    <dbReference type="NCBI Taxonomy" id="2930389"/>
    <lineage>
        <taxon>Bacteria</taxon>
        <taxon>Pseudomonadati</taxon>
        <taxon>Pseudomonadota</taxon>
        <taxon>Alphaproteobacteria</taxon>
        <taxon>Sphingomonadales</taxon>
        <taxon>Sphingomonadaceae</taxon>
        <taxon>Novosphingobium</taxon>
    </lineage>
</organism>
<evidence type="ECO:0000313" key="2">
    <source>
        <dbReference type="Proteomes" id="UP001202281"/>
    </source>
</evidence>
<name>A0ABT0BM98_9SPHN</name>
<comment type="caution">
    <text evidence="1">The sequence shown here is derived from an EMBL/GenBank/DDBJ whole genome shotgun (WGS) entry which is preliminary data.</text>
</comment>
<accession>A0ABT0BM98</accession>
<protein>
    <submittedName>
        <fullName evidence="1">Uncharacterized protein</fullName>
    </submittedName>
</protein>
<dbReference type="EMBL" id="JALHLG010000005">
    <property type="protein sequence ID" value="MCJ2185956.1"/>
    <property type="molecule type" value="Genomic_DNA"/>
</dbReference>
<reference evidence="1 2" key="1">
    <citation type="submission" date="2022-04" db="EMBL/GenBank/DDBJ databases">
        <title>Identification of a novel bacterium isolated from mangrove sediments.</title>
        <authorList>
            <person name="Pan X."/>
        </authorList>
    </citation>
    <scope>NUCLEOTIDE SEQUENCE [LARGE SCALE GENOMIC DNA]</scope>
    <source>
        <strain evidence="1 2">B2638</strain>
    </source>
</reference>
<dbReference type="Proteomes" id="UP001202281">
    <property type="component" value="Unassembled WGS sequence"/>
</dbReference>
<dbReference type="InterPro" id="IPR024072">
    <property type="entry name" value="DHFR-like_dom_sf"/>
</dbReference>
<sequence length="164" mass="17223">MAVMLAGANLWFFLVHRPSPPKPDFELGATLASIGVGRAEWDTVPQFDSARKQWLVKGKPVRDLVPLLRTPLGDTSSIAGQPVLVARLSREAGAQDVRRALLSLARQGICNVAIWGGGEAIVSGTSGGMVDIPVHAIVSVGDGEGRRLTCTQRQSAAAASSASR</sequence>
<evidence type="ECO:0000313" key="1">
    <source>
        <dbReference type="EMBL" id="MCJ2185956.1"/>
    </source>
</evidence>
<gene>
    <name evidence="1" type="ORF">MTR66_03905</name>
</gene>
<dbReference type="SUPFAM" id="SSF53597">
    <property type="entry name" value="Dihydrofolate reductase-like"/>
    <property type="match status" value="1"/>
</dbReference>
<keyword evidence="2" id="KW-1185">Reference proteome</keyword>
<proteinExistence type="predicted"/>